<evidence type="ECO:0000313" key="7">
    <source>
        <dbReference type="EMBL" id="THG10554.1"/>
    </source>
</evidence>
<dbReference type="Gene3D" id="3.40.50.1110">
    <property type="entry name" value="SGNH hydrolase"/>
    <property type="match status" value="1"/>
</dbReference>
<evidence type="ECO:0000313" key="8">
    <source>
        <dbReference type="Proteomes" id="UP000306102"/>
    </source>
</evidence>
<accession>A0A4S4E4W6</accession>
<keyword evidence="6" id="KW-0812">Transmembrane</keyword>
<dbReference type="PANTHER" id="PTHR22835:SF555">
    <property type="entry name" value="GDSL-LIKE LIPASE_ACYLHYDROLASE"/>
    <property type="match status" value="1"/>
</dbReference>
<proteinExistence type="inferred from homology"/>
<dbReference type="CDD" id="cd01837">
    <property type="entry name" value="SGNH_plant_lipase_like"/>
    <property type="match status" value="1"/>
</dbReference>
<feature type="transmembrane region" description="Helical" evidence="6">
    <location>
        <begin position="6"/>
        <end position="23"/>
    </location>
</feature>
<dbReference type="GO" id="GO:0016788">
    <property type="term" value="F:hydrolase activity, acting on ester bonds"/>
    <property type="evidence" value="ECO:0007669"/>
    <property type="project" value="InterPro"/>
</dbReference>
<keyword evidence="8" id="KW-1185">Reference proteome</keyword>
<dbReference type="SUPFAM" id="SSF52266">
    <property type="entry name" value="SGNH hydrolase"/>
    <property type="match status" value="1"/>
</dbReference>
<dbReference type="AlphaFoldDB" id="A0A4S4E4W6"/>
<evidence type="ECO:0000256" key="3">
    <source>
        <dbReference type="ARBA" id="ARBA00022801"/>
    </source>
</evidence>
<organism evidence="7 8">
    <name type="scientific">Camellia sinensis var. sinensis</name>
    <name type="common">China tea</name>
    <dbReference type="NCBI Taxonomy" id="542762"/>
    <lineage>
        <taxon>Eukaryota</taxon>
        <taxon>Viridiplantae</taxon>
        <taxon>Streptophyta</taxon>
        <taxon>Embryophyta</taxon>
        <taxon>Tracheophyta</taxon>
        <taxon>Spermatophyta</taxon>
        <taxon>Magnoliopsida</taxon>
        <taxon>eudicotyledons</taxon>
        <taxon>Gunneridae</taxon>
        <taxon>Pentapetalae</taxon>
        <taxon>asterids</taxon>
        <taxon>Ericales</taxon>
        <taxon>Theaceae</taxon>
        <taxon>Camellia</taxon>
    </lineage>
</organism>
<comment type="caution">
    <text evidence="7">The sequence shown here is derived from an EMBL/GenBank/DDBJ whole genome shotgun (WGS) entry which is preliminary data.</text>
</comment>
<dbReference type="PANTHER" id="PTHR22835">
    <property type="entry name" value="ZINC FINGER FYVE DOMAIN CONTAINING PROTEIN"/>
    <property type="match status" value="1"/>
</dbReference>
<dbReference type="Proteomes" id="UP000306102">
    <property type="component" value="Unassembled WGS sequence"/>
</dbReference>
<dbReference type="InterPro" id="IPR036514">
    <property type="entry name" value="SGNH_hydro_sf"/>
</dbReference>
<name>A0A4S4E4W6_CAMSN</name>
<dbReference type="EMBL" id="SDRB02007813">
    <property type="protein sequence ID" value="THG10554.1"/>
    <property type="molecule type" value="Genomic_DNA"/>
</dbReference>
<evidence type="ECO:0000256" key="2">
    <source>
        <dbReference type="ARBA" id="ARBA00022729"/>
    </source>
</evidence>
<evidence type="ECO:0000256" key="4">
    <source>
        <dbReference type="ARBA" id="ARBA00023180"/>
    </source>
</evidence>
<keyword evidence="5" id="KW-0175">Coiled coil</keyword>
<gene>
    <name evidence="7" type="ORF">TEA_005639</name>
</gene>
<protein>
    <submittedName>
        <fullName evidence="7">Uncharacterized protein</fullName>
    </submittedName>
</protein>
<keyword evidence="6" id="KW-1133">Transmembrane helix</keyword>
<evidence type="ECO:0000256" key="6">
    <source>
        <dbReference type="SAM" id="Phobius"/>
    </source>
</evidence>
<evidence type="ECO:0000256" key="1">
    <source>
        <dbReference type="ARBA" id="ARBA00008668"/>
    </source>
</evidence>
<keyword evidence="4" id="KW-0325">Glycoprotein</keyword>
<keyword evidence="2" id="KW-0732">Signal</keyword>
<comment type="similarity">
    <text evidence="1">Belongs to the 'GDSL' lipolytic enzyme family.</text>
</comment>
<reference evidence="7 8" key="1">
    <citation type="journal article" date="2018" name="Proc. Natl. Acad. Sci. U.S.A.">
        <title>Draft genome sequence of Camellia sinensis var. sinensis provides insights into the evolution of the tea genome and tea quality.</title>
        <authorList>
            <person name="Wei C."/>
            <person name="Yang H."/>
            <person name="Wang S."/>
            <person name="Zhao J."/>
            <person name="Liu C."/>
            <person name="Gao L."/>
            <person name="Xia E."/>
            <person name="Lu Y."/>
            <person name="Tai Y."/>
            <person name="She G."/>
            <person name="Sun J."/>
            <person name="Cao H."/>
            <person name="Tong W."/>
            <person name="Gao Q."/>
            <person name="Li Y."/>
            <person name="Deng W."/>
            <person name="Jiang X."/>
            <person name="Wang W."/>
            <person name="Chen Q."/>
            <person name="Zhang S."/>
            <person name="Li H."/>
            <person name="Wu J."/>
            <person name="Wang P."/>
            <person name="Li P."/>
            <person name="Shi C."/>
            <person name="Zheng F."/>
            <person name="Jian J."/>
            <person name="Huang B."/>
            <person name="Shan D."/>
            <person name="Shi M."/>
            <person name="Fang C."/>
            <person name="Yue Y."/>
            <person name="Li F."/>
            <person name="Li D."/>
            <person name="Wei S."/>
            <person name="Han B."/>
            <person name="Jiang C."/>
            <person name="Yin Y."/>
            <person name="Xia T."/>
            <person name="Zhang Z."/>
            <person name="Bennetzen J.L."/>
            <person name="Zhao S."/>
            <person name="Wan X."/>
        </authorList>
    </citation>
    <scope>NUCLEOTIDE SEQUENCE [LARGE SCALE GENOMIC DNA]</scope>
    <source>
        <strain evidence="8">cv. Shuchazao</strain>
        <tissue evidence="7">Leaf</tissue>
    </source>
</reference>
<keyword evidence="3" id="KW-0378">Hydrolase</keyword>
<feature type="coiled-coil region" evidence="5">
    <location>
        <begin position="285"/>
        <end position="312"/>
    </location>
</feature>
<dbReference type="InterPro" id="IPR001087">
    <property type="entry name" value="GDSL"/>
</dbReference>
<sequence length="415" mass="45491">MVLPPPWVMWVFVLVVVVGLIGGEMGGSVKASKSCGFDTIYNFGDSNSDTGGRSAILGEIPPPNGETFFGKPSGRACDGRLIIDFMAETLGVPYLSAYLDSIGTNFSHGANFATGGSSIRPGGYSPFHLGIQISHFIQFKSRTTALYKQLSNNENVFESVFGVTVLTTHVYLQYSANTFGGKKKIPPCKSSLPMPEDFVKAIYTFDIGQNDLAYCFQTTTEEQTNASIPDVLNQFSQAIHQLHYEGARVFWVHNTGPIGCLPYSVIYYSPKLGNLDQNGCVKPYNEVAEEFNKQLKDRISQLRAQLSNATFTYVDVYSAKYALISNAKNLGFEDPMKFCCGSYYGYHVNCGNTAIVNGTIYGKPCNDPSKHISWDGIHYSQASNLFLSKLIVNGSFSDPPRSLADACHNTLPRNT</sequence>
<dbReference type="Pfam" id="PF00657">
    <property type="entry name" value="Lipase_GDSL"/>
    <property type="match status" value="1"/>
</dbReference>
<evidence type="ECO:0000256" key="5">
    <source>
        <dbReference type="SAM" id="Coils"/>
    </source>
</evidence>
<keyword evidence="6" id="KW-0472">Membrane</keyword>
<dbReference type="InterPro" id="IPR035669">
    <property type="entry name" value="SGNH_plant_lipase-like"/>
</dbReference>